<dbReference type="Proteomes" id="UP000583613">
    <property type="component" value="Unassembled WGS sequence"/>
</dbReference>
<gene>
    <name evidence="2" type="primary">Fv4_1</name>
    <name evidence="2" type="ORF">EUBBOU_R15653</name>
</gene>
<evidence type="ECO:0000256" key="1">
    <source>
        <dbReference type="SAM" id="Phobius"/>
    </source>
</evidence>
<dbReference type="AlphaFoldDB" id="A0A7K8XFQ3"/>
<sequence length="252" mass="27926">YKTLCNTTITKTKIESKKNQSKEWVIPAKGAKWVCSNIGVTPCISLTVFNSKSHFCVQVVIVPRLIYNSDEEVIYQMESGLKRQKREPLTVLTLATLLVTGGVGAGTGIASLVKTEGMKTLQQAVDEDITRLEQSIENLADSVRSLSEVVLQNRRGLDLLLLKEGGLCVALQEECCSFVDHTGMVKDSMAELRKTLEKRKRERDLGKTWYEGWFNASPWLTSLLSAVAGPVILMIICLLGPCILKCLTSFIE</sequence>
<keyword evidence="1" id="KW-1133">Transmembrane helix</keyword>
<feature type="non-terminal residue" evidence="2">
    <location>
        <position position="252"/>
    </location>
</feature>
<feature type="non-terminal residue" evidence="2">
    <location>
        <position position="1"/>
    </location>
</feature>
<reference evidence="2 3" key="1">
    <citation type="submission" date="2019-09" db="EMBL/GenBank/DDBJ databases">
        <title>Bird 10,000 Genomes (B10K) Project - Family phase.</title>
        <authorList>
            <person name="Zhang G."/>
        </authorList>
    </citation>
    <scope>NUCLEOTIDE SEQUENCE [LARGE SCALE GENOMIC DNA]</scope>
    <source>
        <strain evidence="2">B10K-DU-001-04</strain>
        <tissue evidence="2">Muscle</tissue>
    </source>
</reference>
<name>A0A7K8XFQ3_9PICI</name>
<dbReference type="EMBL" id="VWZE01009606">
    <property type="protein sequence ID" value="NXF89789.1"/>
    <property type="molecule type" value="Genomic_DNA"/>
</dbReference>
<dbReference type="Gene3D" id="1.10.287.210">
    <property type="match status" value="1"/>
</dbReference>
<proteinExistence type="predicted"/>
<dbReference type="OrthoDB" id="9633697at2759"/>
<feature type="transmembrane region" description="Helical" evidence="1">
    <location>
        <begin position="219"/>
        <end position="244"/>
    </location>
</feature>
<dbReference type="PANTHER" id="PTHR10424:SF82">
    <property type="entry name" value="ENVELOPE GLYCOPROTEIN-RELATED"/>
    <property type="match status" value="1"/>
</dbReference>
<protein>
    <submittedName>
        <fullName evidence="2">ENV2 protein</fullName>
    </submittedName>
</protein>
<organism evidence="2 3">
    <name type="scientific">Eubucco bourcierii</name>
    <name type="common">red-headed barbet</name>
    <dbReference type="NCBI Taxonomy" id="91767"/>
    <lineage>
        <taxon>Eukaryota</taxon>
        <taxon>Metazoa</taxon>
        <taxon>Chordata</taxon>
        <taxon>Craniata</taxon>
        <taxon>Vertebrata</taxon>
        <taxon>Euteleostomi</taxon>
        <taxon>Archelosauria</taxon>
        <taxon>Archosauria</taxon>
        <taxon>Dinosauria</taxon>
        <taxon>Saurischia</taxon>
        <taxon>Theropoda</taxon>
        <taxon>Coelurosauria</taxon>
        <taxon>Aves</taxon>
        <taxon>Neognathae</taxon>
        <taxon>Neoaves</taxon>
        <taxon>Telluraves</taxon>
        <taxon>Coraciimorphae</taxon>
        <taxon>Piciformes</taxon>
        <taxon>Ramphastidae</taxon>
        <taxon>Eubucco</taxon>
    </lineage>
</organism>
<comment type="caution">
    <text evidence="2">The sequence shown here is derived from an EMBL/GenBank/DDBJ whole genome shotgun (WGS) entry which is preliminary data.</text>
</comment>
<dbReference type="PANTHER" id="PTHR10424">
    <property type="entry name" value="VIRAL ENVELOPE PROTEIN"/>
    <property type="match status" value="1"/>
</dbReference>
<evidence type="ECO:0000313" key="2">
    <source>
        <dbReference type="EMBL" id="NXF89789.1"/>
    </source>
</evidence>
<evidence type="ECO:0000313" key="3">
    <source>
        <dbReference type="Proteomes" id="UP000583613"/>
    </source>
</evidence>
<dbReference type="CDD" id="cd09851">
    <property type="entry name" value="HTLV-1-like_HR1-HR2"/>
    <property type="match status" value="1"/>
</dbReference>
<keyword evidence="3" id="KW-1185">Reference proteome</keyword>
<feature type="transmembrane region" description="Helical" evidence="1">
    <location>
        <begin position="89"/>
        <end position="113"/>
    </location>
</feature>
<keyword evidence="1" id="KW-0812">Transmembrane</keyword>
<keyword evidence="1" id="KW-0472">Membrane</keyword>
<dbReference type="InterPro" id="IPR018154">
    <property type="entry name" value="TLV/ENV_coat_polyprotein"/>
</dbReference>
<accession>A0A7K8XFQ3</accession>
<dbReference type="SUPFAM" id="SSF58069">
    <property type="entry name" value="Virus ectodomain"/>
    <property type="match status" value="1"/>
</dbReference>
<dbReference type="Pfam" id="PF00429">
    <property type="entry name" value="TLV_coat"/>
    <property type="match status" value="1"/>
</dbReference>